<keyword evidence="1" id="KW-0472">Membrane</keyword>
<dbReference type="AlphaFoldDB" id="A0A9D9EBT3"/>
<dbReference type="EMBL" id="JADIMO010000058">
    <property type="protein sequence ID" value="MBO8445002.1"/>
    <property type="molecule type" value="Genomic_DNA"/>
</dbReference>
<keyword evidence="1" id="KW-1133">Transmembrane helix</keyword>
<feature type="transmembrane region" description="Helical" evidence="1">
    <location>
        <begin position="89"/>
        <end position="111"/>
    </location>
</feature>
<evidence type="ECO:0000313" key="3">
    <source>
        <dbReference type="EMBL" id="MBO8445002.1"/>
    </source>
</evidence>
<comment type="caution">
    <text evidence="3">The sequence shown here is derived from an EMBL/GenBank/DDBJ whole genome shotgun (WGS) entry which is preliminary data.</text>
</comment>
<proteinExistence type="predicted"/>
<reference evidence="3" key="2">
    <citation type="journal article" date="2021" name="PeerJ">
        <title>Extensive microbial diversity within the chicken gut microbiome revealed by metagenomics and culture.</title>
        <authorList>
            <person name="Gilroy R."/>
            <person name="Ravi A."/>
            <person name="Getino M."/>
            <person name="Pursley I."/>
            <person name="Horton D.L."/>
            <person name="Alikhan N.F."/>
            <person name="Baker D."/>
            <person name="Gharbi K."/>
            <person name="Hall N."/>
            <person name="Watson M."/>
            <person name="Adriaenssens E.M."/>
            <person name="Foster-Nyarko E."/>
            <person name="Jarju S."/>
            <person name="Secka A."/>
            <person name="Antonio M."/>
            <person name="Oren A."/>
            <person name="Chaudhuri R.R."/>
            <person name="La Ragione R."/>
            <person name="Hildebrand F."/>
            <person name="Pallen M.J."/>
        </authorList>
    </citation>
    <scope>NUCLEOTIDE SEQUENCE</scope>
    <source>
        <strain evidence="3">D5-748</strain>
    </source>
</reference>
<sequence length="137" mass="15838">MLTTDRGLLKFILLSIITFGIYAIVVMTKVSIEINMIATKHDGKNTMNYCLIFFIFSWLTLGIAPLVWYHRLCARIGDELKTRSIPYDFSVWDFWGWEVFGSLIVVGPFIFCHRFFKAMNFLCESYNAELAAAGPRF</sequence>
<dbReference type="InterPro" id="IPR025328">
    <property type="entry name" value="DUF4234"/>
</dbReference>
<dbReference type="Pfam" id="PF14018">
    <property type="entry name" value="DUF4234"/>
    <property type="match status" value="1"/>
</dbReference>
<dbReference type="Proteomes" id="UP000823619">
    <property type="component" value="Unassembled WGS sequence"/>
</dbReference>
<feature type="transmembrane region" description="Helical" evidence="1">
    <location>
        <begin position="6"/>
        <end position="28"/>
    </location>
</feature>
<protein>
    <submittedName>
        <fullName evidence="3">DUF4234 domain-containing protein</fullName>
    </submittedName>
</protein>
<feature type="transmembrane region" description="Helical" evidence="1">
    <location>
        <begin position="49"/>
        <end position="69"/>
    </location>
</feature>
<feature type="domain" description="DUF4234" evidence="2">
    <location>
        <begin position="6"/>
        <end position="77"/>
    </location>
</feature>
<accession>A0A9D9EBT3</accession>
<evidence type="ECO:0000313" key="4">
    <source>
        <dbReference type="Proteomes" id="UP000823619"/>
    </source>
</evidence>
<evidence type="ECO:0000256" key="1">
    <source>
        <dbReference type="SAM" id="Phobius"/>
    </source>
</evidence>
<organism evidence="3 4">
    <name type="scientific">Candidatus Cryptobacteroides merdavium</name>
    <dbReference type="NCBI Taxonomy" id="2840769"/>
    <lineage>
        <taxon>Bacteria</taxon>
        <taxon>Pseudomonadati</taxon>
        <taxon>Bacteroidota</taxon>
        <taxon>Bacteroidia</taxon>
        <taxon>Bacteroidales</taxon>
        <taxon>Candidatus Cryptobacteroides</taxon>
    </lineage>
</organism>
<keyword evidence="1" id="KW-0812">Transmembrane</keyword>
<reference evidence="3" key="1">
    <citation type="submission" date="2020-10" db="EMBL/GenBank/DDBJ databases">
        <authorList>
            <person name="Gilroy R."/>
        </authorList>
    </citation>
    <scope>NUCLEOTIDE SEQUENCE</scope>
    <source>
        <strain evidence="3">D5-748</strain>
    </source>
</reference>
<gene>
    <name evidence="3" type="ORF">IAC23_04820</name>
</gene>
<name>A0A9D9EBT3_9BACT</name>
<evidence type="ECO:0000259" key="2">
    <source>
        <dbReference type="Pfam" id="PF14018"/>
    </source>
</evidence>